<name>A0A3M6R7S9_9BURK</name>
<accession>A0A3M6Q3F0</accession>
<keyword evidence="14 17" id="KW-0408">Iron</keyword>
<dbReference type="InterPro" id="IPR000701">
    <property type="entry name" value="SuccDH_FuR_B_TM-su"/>
</dbReference>
<evidence type="ECO:0000256" key="11">
    <source>
        <dbReference type="ARBA" id="ARBA00022723"/>
    </source>
</evidence>
<dbReference type="InterPro" id="IPR034804">
    <property type="entry name" value="SQR/QFR_C/D"/>
</dbReference>
<dbReference type="Pfam" id="PF01127">
    <property type="entry name" value="Sdh_cyt"/>
    <property type="match status" value="1"/>
</dbReference>
<evidence type="ECO:0000256" key="7">
    <source>
        <dbReference type="ARBA" id="ARBA00022519"/>
    </source>
</evidence>
<keyword evidence="13 18" id="KW-1133">Transmembrane helix</keyword>
<evidence type="ECO:0000313" key="21">
    <source>
        <dbReference type="Proteomes" id="UP000267521"/>
    </source>
</evidence>
<proteinExistence type="predicted"/>
<dbReference type="EMBL" id="RDQK01000003">
    <property type="protein sequence ID" value="RMX11392.1"/>
    <property type="molecule type" value="Genomic_DNA"/>
</dbReference>
<feature type="transmembrane region" description="Helical" evidence="18">
    <location>
        <begin position="61"/>
        <end position="82"/>
    </location>
</feature>
<dbReference type="GO" id="GO:0020037">
    <property type="term" value="F:heme binding"/>
    <property type="evidence" value="ECO:0007669"/>
    <property type="project" value="InterPro"/>
</dbReference>
<feature type="transmembrane region" description="Helical" evidence="18">
    <location>
        <begin position="26"/>
        <end position="49"/>
    </location>
</feature>
<dbReference type="SUPFAM" id="SSF81343">
    <property type="entry name" value="Fumarate reductase respiratory complex transmembrane subunits"/>
    <property type="match status" value="1"/>
</dbReference>
<keyword evidence="8" id="KW-0816">Tricarboxylic acid cycle</keyword>
<evidence type="ECO:0000256" key="4">
    <source>
        <dbReference type="ARBA" id="ARBA00019425"/>
    </source>
</evidence>
<dbReference type="InterPro" id="IPR014312">
    <property type="entry name" value="Succ_DH_anchor"/>
</dbReference>
<keyword evidence="6" id="KW-1003">Cell membrane</keyword>
<evidence type="ECO:0000256" key="2">
    <source>
        <dbReference type="ARBA" id="ARBA00004429"/>
    </source>
</evidence>
<feature type="binding site" evidence="16">
    <location>
        <position position="89"/>
    </location>
    <ligand>
        <name>a ubiquinone</name>
        <dbReference type="ChEBI" id="CHEBI:16389"/>
    </ligand>
</feature>
<evidence type="ECO:0000256" key="8">
    <source>
        <dbReference type="ARBA" id="ARBA00022532"/>
    </source>
</evidence>
<evidence type="ECO:0000313" key="22">
    <source>
        <dbReference type="Proteomes" id="UP000281171"/>
    </source>
</evidence>
<evidence type="ECO:0000256" key="10">
    <source>
        <dbReference type="ARBA" id="ARBA00022692"/>
    </source>
</evidence>
<dbReference type="EMBL" id="RDQM01000009">
    <property type="protein sequence ID" value="RMW97645.1"/>
    <property type="molecule type" value="Genomic_DNA"/>
</dbReference>
<evidence type="ECO:0000256" key="13">
    <source>
        <dbReference type="ARBA" id="ARBA00022989"/>
    </source>
</evidence>
<comment type="function">
    <text evidence="1">Membrane-anchoring subunit of succinate dehydrogenase (SDH).</text>
</comment>
<dbReference type="AlphaFoldDB" id="A0A3M6R7S9"/>
<evidence type="ECO:0000256" key="6">
    <source>
        <dbReference type="ARBA" id="ARBA00022475"/>
    </source>
</evidence>
<dbReference type="GO" id="GO:0005886">
    <property type="term" value="C:plasma membrane"/>
    <property type="evidence" value="ECO:0007669"/>
    <property type="project" value="UniProtKB-SubCell"/>
</dbReference>
<keyword evidence="7" id="KW-0997">Cell inner membrane</keyword>
<evidence type="ECO:0000256" key="15">
    <source>
        <dbReference type="ARBA" id="ARBA00023136"/>
    </source>
</evidence>
<dbReference type="Proteomes" id="UP000281171">
    <property type="component" value="Unassembled WGS sequence"/>
</dbReference>
<evidence type="ECO:0000256" key="3">
    <source>
        <dbReference type="ARBA" id="ARBA00005163"/>
    </source>
</evidence>
<evidence type="ECO:0000256" key="14">
    <source>
        <dbReference type="ARBA" id="ARBA00023004"/>
    </source>
</evidence>
<accession>A0A3M6R7S9</accession>
<feature type="binding site" description="axial binding residue" evidence="17">
    <location>
        <position position="77"/>
    </location>
    <ligand>
        <name>heme</name>
        <dbReference type="ChEBI" id="CHEBI:30413"/>
        <note>ligand shared with second transmembrane subunit</note>
    </ligand>
    <ligandPart>
        <name>Fe</name>
        <dbReference type="ChEBI" id="CHEBI:18248"/>
    </ligandPart>
</feature>
<evidence type="ECO:0000256" key="17">
    <source>
        <dbReference type="PIRSR" id="PIRSR000169-2"/>
    </source>
</evidence>
<dbReference type="RefSeq" id="WP_122238543.1">
    <property type="nucleotide sequence ID" value="NZ_RDQK01000003.1"/>
</dbReference>
<dbReference type="PANTHER" id="PTHR38689:SF1">
    <property type="entry name" value="SUCCINATE DEHYDROGENASE HYDROPHOBIC MEMBRANE ANCHOR SUBUNIT"/>
    <property type="match status" value="1"/>
</dbReference>
<evidence type="ECO:0000256" key="16">
    <source>
        <dbReference type="PIRSR" id="PIRSR000169-1"/>
    </source>
</evidence>
<dbReference type="PIRSF" id="PIRSF000169">
    <property type="entry name" value="SDH_D"/>
    <property type="match status" value="1"/>
</dbReference>
<dbReference type="CDD" id="cd03494">
    <property type="entry name" value="SQR_TypeC_SdhD"/>
    <property type="match status" value="1"/>
</dbReference>
<dbReference type="PANTHER" id="PTHR38689">
    <property type="entry name" value="SUCCINATE DEHYDROGENASE HYDROPHOBIC MEMBRANE ANCHOR SUBUNIT"/>
    <property type="match status" value="1"/>
</dbReference>
<dbReference type="NCBIfam" id="TIGR02968">
    <property type="entry name" value="succ_dehyd_anc"/>
    <property type="match status" value="1"/>
</dbReference>
<comment type="pathway">
    <text evidence="3">Carbohydrate metabolism; tricarboxylic acid cycle.</text>
</comment>
<evidence type="ECO:0000313" key="20">
    <source>
        <dbReference type="EMBL" id="RMX11392.1"/>
    </source>
</evidence>
<keyword evidence="12" id="KW-0249">Electron transport</keyword>
<sequence length="121" mass="13757">MSVNYGSKRLVVGAHYGLRDWLAQRLTAILIALFALVLMARVCMIDGAIDYAEWKNLFAPQWMRLLTFVAAVAVLWHAWIGLREILMDYVSVAGLRLLAYTGVLVWLIGCAGWVFQTLWRL</sequence>
<dbReference type="Proteomes" id="UP000267521">
    <property type="component" value="Unassembled WGS sequence"/>
</dbReference>
<evidence type="ECO:0000313" key="19">
    <source>
        <dbReference type="EMBL" id="RMW97645.1"/>
    </source>
</evidence>
<dbReference type="GO" id="GO:0009055">
    <property type="term" value="F:electron transfer activity"/>
    <property type="evidence" value="ECO:0007669"/>
    <property type="project" value="TreeGrafter"/>
</dbReference>
<reference evidence="21 22" key="1">
    <citation type="submission" date="2018-10" db="EMBL/GenBank/DDBJ databases">
        <title>Comamonadaceae CDC group NO-1 genome sequencing and assembly.</title>
        <authorList>
            <person name="Bernier A.-M."/>
            <person name="Bernard K."/>
        </authorList>
    </citation>
    <scope>NUCLEOTIDE SEQUENCE [LARGE SCALE GENOMIC DNA]</scope>
    <source>
        <strain evidence="20 22">NML180581</strain>
        <strain evidence="19 21">NML970147</strain>
    </source>
</reference>
<feature type="transmembrane region" description="Helical" evidence="18">
    <location>
        <begin position="94"/>
        <end position="115"/>
    </location>
</feature>
<dbReference type="Gene3D" id="1.20.1300.10">
    <property type="entry name" value="Fumarate reductase/succinate dehydrogenase, transmembrane subunit"/>
    <property type="match status" value="1"/>
</dbReference>
<dbReference type="UniPathway" id="UPA00223"/>
<comment type="subcellular location">
    <subcellularLocation>
        <location evidence="2">Cell inner membrane</location>
        <topology evidence="2">Multi-pass membrane protein</topology>
    </subcellularLocation>
</comment>
<protein>
    <recommendedName>
        <fullName evidence="4">Succinate dehydrogenase hydrophobic membrane anchor subunit</fullName>
    </recommendedName>
</protein>
<evidence type="ECO:0000256" key="12">
    <source>
        <dbReference type="ARBA" id="ARBA00022982"/>
    </source>
</evidence>
<keyword evidence="9 17" id="KW-0349">Heme</keyword>
<keyword evidence="10 18" id="KW-0812">Transmembrane</keyword>
<dbReference type="GO" id="GO:0006099">
    <property type="term" value="P:tricarboxylic acid cycle"/>
    <property type="evidence" value="ECO:0007669"/>
    <property type="project" value="UniProtKB-UniPathway"/>
</dbReference>
<gene>
    <name evidence="20" type="primary">sdhD</name>
    <name evidence="20" type="ORF">EBQ24_01580</name>
    <name evidence="19" type="ORF">EBQ26_08255</name>
</gene>
<comment type="caution">
    <text evidence="20">The sequence shown here is derived from an EMBL/GenBank/DDBJ whole genome shotgun (WGS) entry which is preliminary data.</text>
</comment>
<evidence type="ECO:0000256" key="9">
    <source>
        <dbReference type="ARBA" id="ARBA00022617"/>
    </source>
</evidence>
<dbReference type="GO" id="GO:0017004">
    <property type="term" value="P:cytochrome complex assembly"/>
    <property type="evidence" value="ECO:0007669"/>
    <property type="project" value="TreeGrafter"/>
</dbReference>
<evidence type="ECO:0000256" key="1">
    <source>
        <dbReference type="ARBA" id="ARBA00004050"/>
    </source>
</evidence>
<dbReference type="GO" id="GO:0046872">
    <property type="term" value="F:metal ion binding"/>
    <property type="evidence" value="ECO:0007669"/>
    <property type="project" value="UniProtKB-KW"/>
</dbReference>
<keyword evidence="5" id="KW-0813">Transport</keyword>
<organism evidence="20 22">
    <name type="scientific">Allofranklinella schreckenbergeri</name>
    <dbReference type="NCBI Taxonomy" id="1076744"/>
    <lineage>
        <taxon>Bacteria</taxon>
        <taxon>Pseudomonadati</taxon>
        <taxon>Pseudomonadota</taxon>
        <taxon>Betaproteobacteria</taxon>
        <taxon>Burkholderiales</taxon>
        <taxon>Comamonadaceae</taxon>
        <taxon>Allofranklinella</taxon>
    </lineage>
</organism>
<evidence type="ECO:0000256" key="18">
    <source>
        <dbReference type="SAM" id="Phobius"/>
    </source>
</evidence>
<keyword evidence="11 17" id="KW-0479">Metal-binding</keyword>
<evidence type="ECO:0000256" key="5">
    <source>
        <dbReference type="ARBA" id="ARBA00022448"/>
    </source>
</evidence>
<keyword evidence="15 18" id="KW-0472">Membrane</keyword>
<comment type="cofactor">
    <cofactor evidence="17">
        <name>heme</name>
        <dbReference type="ChEBI" id="CHEBI:30413"/>
    </cofactor>
    <text evidence="17">The heme is bound between the two transmembrane subunits.</text>
</comment>